<accession>A0A9X2CXT6</accession>
<dbReference type="Proteomes" id="UP001139721">
    <property type="component" value="Unassembled WGS sequence"/>
</dbReference>
<sequence length="126" mass="14663">MTATSSNSAPTEEHHKRIDRLFLRFAAMYGQVWRSQFKSDEFLVFVKSEWQQGLLGYADNILELAIELCRKNKELPPTLPQFIDFCKNCSKRSSFFIPDESPKNNNPEVAKTHLQKIKQILNMKVN</sequence>
<name>A0A9X2CXT6_9GAMM</name>
<dbReference type="EMBL" id="JAJKBJ010000001">
    <property type="protein sequence ID" value="MCL9682839.1"/>
    <property type="molecule type" value="Genomic_DNA"/>
</dbReference>
<reference evidence="1" key="1">
    <citation type="submission" date="2021-11" db="EMBL/GenBank/DDBJ databases">
        <title>Legionella maioricencis sp. nov., a new species isolated from hot water samples in Mallorca.</title>
        <authorList>
            <person name="Crespi S."/>
            <person name="Drasar V."/>
            <person name="Salva-Serra F."/>
            <person name="Jaen-Luchoro D."/>
            <person name="Pineiro-Iglesias B."/>
            <person name="Aliaga F."/>
            <person name="Fernandez-Juarez V."/>
            <person name="Coll G."/>
            <person name="Moore E.R.B."/>
            <person name="Bennasar-Figueras A."/>
        </authorList>
    </citation>
    <scope>NUCLEOTIDE SEQUENCE</scope>
    <source>
        <strain evidence="1">HCPI-6</strain>
    </source>
</reference>
<evidence type="ECO:0000313" key="2">
    <source>
        <dbReference type="Proteomes" id="UP001139721"/>
    </source>
</evidence>
<comment type="caution">
    <text evidence="1">The sequence shown here is derived from an EMBL/GenBank/DDBJ whole genome shotgun (WGS) entry which is preliminary data.</text>
</comment>
<proteinExistence type="predicted"/>
<keyword evidence="2" id="KW-1185">Reference proteome</keyword>
<dbReference type="RefSeq" id="WP_065235800.1">
    <property type="nucleotide sequence ID" value="NZ_JAJKBJ010000001.1"/>
</dbReference>
<gene>
    <name evidence="1" type="ORF">LOX96_01915</name>
</gene>
<dbReference type="AlphaFoldDB" id="A0A9X2CXT6"/>
<protein>
    <submittedName>
        <fullName evidence="1">Vir protein</fullName>
    </submittedName>
</protein>
<evidence type="ECO:0000313" key="1">
    <source>
        <dbReference type="EMBL" id="MCL9682839.1"/>
    </source>
</evidence>
<organism evidence="1 2">
    <name type="scientific">Legionella maioricensis</name>
    <dbReference type="NCBI Taxonomy" id="2896528"/>
    <lineage>
        <taxon>Bacteria</taxon>
        <taxon>Pseudomonadati</taxon>
        <taxon>Pseudomonadota</taxon>
        <taxon>Gammaproteobacteria</taxon>
        <taxon>Legionellales</taxon>
        <taxon>Legionellaceae</taxon>
        <taxon>Legionella</taxon>
    </lineage>
</organism>